<dbReference type="KEGG" id="mphi:EG856_01885"/>
<dbReference type="InterPro" id="IPR022382">
    <property type="entry name" value="Mycoplasma_peptidase_DUF31"/>
</dbReference>
<keyword evidence="6" id="KW-1185">Reference proteome</keyword>
<keyword evidence="1" id="KW-0175">Coiled coil</keyword>
<dbReference type="Pfam" id="PF01732">
    <property type="entry name" value="Mycop_pep_DUF31"/>
    <property type="match status" value="1"/>
</dbReference>
<dbReference type="PROSITE" id="PS51257">
    <property type="entry name" value="PROKAR_LIPOPROTEIN"/>
    <property type="match status" value="1"/>
</dbReference>
<dbReference type="NCBIfam" id="NF045841">
    <property type="entry name" value="Ig_SerProt_MIP"/>
    <property type="match status" value="1"/>
</dbReference>
<evidence type="ECO:0000256" key="2">
    <source>
        <dbReference type="SAM" id="MobiDB-lite"/>
    </source>
</evidence>
<sequence>MKKTKLIIGLSSASLILPLSVVSCQQNKQSDQNKTPEKPKTNTSSSKTKTRTNLDKIASKQFDELFSVEFKDISGRTVTKDEISVDGVQRNSLQNVNLKVKPNFSNQVNAKLINIGGNWDKQRTGKAHFSIQFIDKNDEKNTKIHTYIISGFKSNQFNANDDGTIIADPRLSIVDDFQEYENANQEQRFKIDNKDYIEGLKRQYQDTDITKLRPELNYTQQAAEKFNTLSQEAKLNSYEDSVYKGYTLPTFNDKGEIDALSIHGKDAPALYSKIDFLGDRDPNQSIGLARLLPNEKYKQIALETMAISFTSKEDFAREIKQAEQMIEKLKTWNQSTPEFMSYINNLVEKENLEKTYLSNLLAGELRTAYERDVDGIKKRYQDAQDEIDKKIETIKAYTTNDVIKQYEQKIQEYKSDAASGKKFNGSTGTMWIMDYEIPQDGKYPTKWYFGTNSHVAKLMSSKNFSGFSINVLDDSINVNTKLRLNGLDTHFNEFVFGGPQVQNILTKIFDATDYLSTSPKDYLTQQQQNEYEGVEEMIDFAVLELDLSKFNFNEGYDLSVISNKIAKDNTFGGSVENLARALTNNYFDRKPEDKVKFLSTSYLKDYDKIDYQLRVKEGETPKQTDELFALGYPSSRDDFFLRRYEDEDQFLQKNYYQSLWVNSDYRFYYAENNNEDGPANFLKSRLDKGNYLSYQIGYRSFIDKPGINDAFIVSPLRGNKIYETYDEDKTTIRKYFNTGLQYMLRHFAPIGGSSGSSVRNQKNELVAVHSSIIPSARTDFAAAFRSEGYDYKGAYGKYNLEQYDLIYGGGKNQKKSYLDSLIKKYNENGIKTYLFQNGASKNNIPDEFKFKNNEQ</sequence>
<dbReference type="NCBIfam" id="NF045842">
    <property type="entry name" value="MIP_near_MIB"/>
    <property type="match status" value="1"/>
</dbReference>
<dbReference type="EMBL" id="CP034841">
    <property type="protein sequence ID" value="QBF34667.1"/>
    <property type="molecule type" value="Genomic_DNA"/>
</dbReference>
<feature type="coiled-coil region" evidence="1">
    <location>
        <begin position="366"/>
        <end position="400"/>
    </location>
</feature>
<keyword evidence="3" id="KW-0732">Signal</keyword>
<dbReference type="Proteomes" id="UP000289326">
    <property type="component" value="Chromosome"/>
</dbReference>
<feature type="region of interest" description="Disordered" evidence="2">
    <location>
        <begin position="27"/>
        <end position="52"/>
    </location>
</feature>
<evidence type="ECO:0000256" key="3">
    <source>
        <dbReference type="SAM" id="SignalP"/>
    </source>
</evidence>
<evidence type="ECO:0000259" key="4">
    <source>
        <dbReference type="Pfam" id="PF01732"/>
    </source>
</evidence>
<proteinExistence type="predicted"/>
<evidence type="ECO:0000256" key="1">
    <source>
        <dbReference type="SAM" id="Coils"/>
    </source>
</evidence>
<dbReference type="SUPFAM" id="SSF50494">
    <property type="entry name" value="Trypsin-like serine proteases"/>
    <property type="match status" value="1"/>
</dbReference>
<feature type="signal peptide" evidence="3">
    <location>
        <begin position="1"/>
        <end position="25"/>
    </location>
</feature>
<name>A0A4P6MTJ1_9BACT</name>
<dbReference type="InterPro" id="IPR009003">
    <property type="entry name" value="Peptidase_S1_PA"/>
</dbReference>
<reference evidence="5 6" key="1">
    <citation type="submission" date="2019-01" db="EMBL/GenBank/DDBJ databases">
        <title>Complete sequence and annotation of the Mycoplasma phocirhinis strain 852T genome.</title>
        <authorList>
            <person name="Frasca S.Jr."/>
            <person name="Kutish G.F."/>
            <person name="Castellanos Gell J."/>
            <person name="Michaels D.L."/>
            <person name="Brown D.R."/>
        </authorList>
    </citation>
    <scope>NUCLEOTIDE SEQUENCE [LARGE SCALE GENOMIC DNA]</scope>
    <source>
        <strain evidence="5 6">852</strain>
    </source>
</reference>
<gene>
    <name evidence="5" type="ORF">EG856_01885</name>
</gene>
<organism evidence="5 6">
    <name type="scientific">Mycoplasmopsis phocirhinis</name>
    <dbReference type="NCBI Taxonomy" id="142650"/>
    <lineage>
        <taxon>Bacteria</taxon>
        <taxon>Bacillati</taxon>
        <taxon>Mycoplasmatota</taxon>
        <taxon>Mycoplasmoidales</taxon>
        <taxon>Metamycoplasmataceae</taxon>
        <taxon>Mycoplasmopsis</taxon>
    </lineage>
</organism>
<accession>A0A4P6MTJ1</accession>
<dbReference type="OrthoDB" id="393864at2"/>
<feature type="chain" id="PRO_5020861384" description="DUF31 domain-containing protein" evidence="3">
    <location>
        <begin position="26"/>
        <end position="855"/>
    </location>
</feature>
<feature type="domain" description="DUF31" evidence="4">
    <location>
        <begin position="294"/>
        <end position="770"/>
    </location>
</feature>
<evidence type="ECO:0000313" key="5">
    <source>
        <dbReference type="EMBL" id="QBF34667.1"/>
    </source>
</evidence>
<dbReference type="AlphaFoldDB" id="A0A4P6MTJ1"/>
<dbReference type="RefSeq" id="WP_130429444.1">
    <property type="nucleotide sequence ID" value="NZ_CP034841.1"/>
</dbReference>
<evidence type="ECO:0000313" key="6">
    <source>
        <dbReference type="Proteomes" id="UP000289326"/>
    </source>
</evidence>
<protein>
    <recommendedName>
        <fullName evidence="4">DUF31 domain-containing protein</fullName>
    </recommendedName>
</protein>